<keyword evidence="11" id="KW-1185">Reference proteome</keyword>
<keyword evidence="6 9" id="KW-1133">Transmembrane helix</keyword>
<evidence type="ECO:0000313" key="11">
    <source>
        <dbReference type="Proteomes" id="UP000504607"/>
    </source>
</evidence>
<evidence type="ECO:0000256" key="3">
    <source>
        <dbReference type="ARBA" id="ARBA00022692"/>
    </source>
</evidence>
<comment type="similarity">
    <text evidence="2 9">Belongs to the SPCS3 family.</text>
</comment>
<dbReference type="GO" id="GO:0045047">
    <property type="term" value="P:protein targeting to ER"/>
    <property type="evidence" value="ECO:0007669"/>
    <property type="project" value="TreeGrafter"/>
</dbReference>
<reference evidence="12" key="1">
    <citation type="submission" date="2025-08" db="UniProtKB">
        <authorList>
            <consortium name="RefSeq"/>
        </authorList>
    </citation>
    <scope>IDENTIFICATION</scope>
</reference>
<dbReference type="InterPro" id="IPR007653">
    <property type="entry name" value="SPC3"/>
</dbReference>
<gene>
    <name evidence="12" type="primary">LOC105050132</name>
</gene>
<keyword evidence="3 9" id="KW-0812">Transmembrane</keyword>
<comment type="subcellular location">
    <subcellularLocation>
        <location evidence="1">Endoplasmic reticulum membrane</location>
        <topology evidence="1">Single-pass type II membrane protein</topology>
    </subcellularLocation>
</comment>
<evidence type="ECO:0000256" key="9">
    <source>
        <dbReference type="PIRNR" id="PIRNR016089"/>
    </source>
</evidence>
<evidence type="ECO:0000256" key="1">
    <source>
        <dbReference type="ARBA" id="ARBA00004648"/>
    </source>
</evidence>
<dbReference type="Pfam" id="PF04573">
    <property type="entry name" value="SPC22"/>
    <property type="match status" value="1"/>
</dbReference>
<dbReference type="GO" id="GO:0005787">
    <property type="term" value="C:signal peptidase complex"/>
    <property type="evidence" value="ECO:0007669"/>
    <property type="project" value="UniProtKB-UniRule"/>
</dbReference>
<dbReference type="FunCoup" id="A0A6I9RKX1">
    <property type="interactions" value="2204"/>
</dbReference>
<keyword evidence="5 9" id="KW-0735">Signal-anchor</keyword>
<dbReference type="PIRSF" id="PIRSF016089">
    <property type="entry name" value="SPC22"/>
    <property type="match status" value="1"/>
</dbReference>
<dbReference type="KEGG" id="egu:105050132"/>
<name>A0A6I9RKX1_ELAGV</name>
<evidence type="ECO:0000256" key="6">
    <source>
        <dbReference type="ARBA" id="ARBA00022989"/>
    </source>
</evidence>
<dbReference type="Proteomes" id="UP000504607">
    <property type="component" value="Chromosome 8"/>
</dbReference>
<dbReference type="RefSeq" id="XP_010928329.1">
    <property type="nucleotide sequence ID" value="XM_010930027.3"/>
</dbReference>
<evidence type="ECO:0000256" key="10">
    <source>
        <dbReference type="SAM" id="SignalP"/>
    </source>
</evidence>
<dbReference type="PANTHER" id="PTHR12804">
    <property type="entry name" value="MICROSOMAL SIGNAL PEPTIDASE 23 KD SUBUNIT SPC22/23"/>
    <property type="match status" value="1"/>
</dbReference>
<protein>
    <recommendedName>
        <fullName evidence="8 9">Signal peptidase complex subunit 3</fullName>
    </recommendedName>
    <alternativeName>
        <fullName evidence="9">Microsomal signal peptidase 22 kDa subunit</fullName>
    </alternativeName>
</protein>
<evidence type="ECO:0000256" key="7">
    <source>
        <dbReference type="ARBA" id="ARBA00023136"/>
    </source>
</evidence>
<dbReference type="PANTHER" id="PTHR12804:SF0">
    <property type="entry name" value="SIGNAL PEPTIDASE COMPLEX SUBUNIT 3"/>
    <property type="match status" value="1"/>
</dbReference>
<proteinExistence type="inferred from homology"/>
<dbReference type="GeneID" id="105050132"/>
<evidence type="ECO:0000256" key="4">
    <source>
        <dbReference type="ARBA" id="ARBA00022824"/>
    </source>
</evidence>
<evidence type="ECO:0000313" key="12">
    <source>
        <dbReference type="RefSeq" id="XP_010928329.1"/>
    </source>
</evidence>
<dbReference type="GO" id="GO:0006465">
    <property type="term" value="P:signal peptide processing"/>
    <property type="evidence" value="ECO:0007669"/>
    <property type="project" value="UniProtKB-UniRule"/>
</dbReference>
<keyword evidence="4 9" id="KW-0256">Endoplasmic reticulum</keyword>
<evidence type="ECO:0000256" key="8">
    <source>
        <dbReference type="ARBA" id="ARBA00029556"/>
    </source>
</evidence>
<evidence type="ECO:0000256" key="2">
    <source>
        <dbReference type="ARBA" id="ARBA00009289"/>
    </source>
</evidence>
<keyword evidence="10" id="KW-0732">Signal</keyword>
<feature type="chain" id="PRO_5026816321" description="Signal peptidase complex subunit 3" evidence="10">
    <location>
        <begin position="27"/>
        <end position="167"/>
    </location>
</feature>
<keyword evidence="7 9" id="KW-0472">Membrane</keyword>
<organism evidence="11 12">
    <name type="scientific">Elaeis guineensis var. tenera</name>
    <name type="common">Oil palm</name>
    <dbReference type="NCBI Taxonomy" id="51953"/>
    <lineage>
        <taxon>Eukaryota</taxon>
        <taxon>Viridiplantae</taxon>
        <taxon>Streptophyta</taxon>
        <taxon>Embryophyta</taxon>
        <taxon>Tracheophyta</taxon>
        <taxon>Spermatophyta</taxon>
        <taxon>Magnoliopsida</taxon>
        <taxon>Liliopsida</taxon>
        <taxon>Arecaceae</taxon>
        <taxon>Arecoideae</taxon>
        <taxon>Cocoseae</taxon>
        <taxon>Elaeidinae</taxon>
        <taxon>Elaeis</taxon>
    </lineage>
</organism>
<dbReference type="OrthoDB" id="10261524at2759"/>
<dbReference type="InParanoid" id="A0A6I9RKX1"/>
<dbReference type="AlphaFoldDB" id="A0A6I9RKX1"/>
<evidence type="ECO:0000256" key="5">
    <source>
        <dbReference type="ARBA" id="ARBA00022968"/>
    </source>
</evidence>
<comment type="function">
    <text evidence="9">Essential component of the signal peptidase complex (SPC) which catalyzes the cleavage of N-terminal signal sequences from nascent proteins as they are translocated into the lumen of the endoplasmic reticulum. Essential for the SPC catalytic activity, possibly by stabilizing and positioning the active center of the complex close to the lumenal surface.</text>
</comment>
<sequence>MHSFGYRANALVTFAVTILAVMCSLASLSDNFNVPTPTADVKVLNINWFQKQPNGNDEVSLTLNISADLSSMFTWNTKQVFVFVAAEYETAQNALNQVSLWDGIIPSKEHAKFWIHTTNKYRFIDQGSNLRGKDFNLTLHWHVMPKTGKMFADKIVMTGYRLPEEYR</sequence>
<accession>A0A6I9RKX1</accession>
<feature type="signal peptide" evidence="10">
    <location>
        <begin position="1"/>
        <end position="26"/>
    </location>
</feature>